<dbReference type="Proteomes" id="UP000584374">
    <property type="component" value="Unassembled WGS sequence"/>
</dbReference>
<dbReference type="GO" id="GO:0016787">
    <property type="term" value="F:hydrolase activity"/>
    <property type="evidence" value="ECO:0007669"/>
    <property type="project" value="InterPro"/>
</dbReference>
<dbReference type="GO" id="GO:0016740">
    <property type="term" value="F:transferase activity"/>
    <property type="evidence" value="ECO:0007669"/>
    <property type="project" value="UniProtKB-KW"/>
</dbReference>
<evidence type="ECO:0000313" key="4">
    <source>
        <dbReference type="EMBL" id="MBB5156028.1"/>
    </source>
</evidence>
<comment type="similarity">
    <text evidence="1">Belongs to the AB hydrolase superfamily.</text>
</comment>
<dbReference type="SUPFAM" id="SSF53271">
    <property type="entry name" value="PRTase-like"/>
    <property type="match status" value="1"/>
</dbReference>
<dbReference type="InterPro" id="IPR000836">
    <property type="entry name" value="PRTase_dom"/>
</dbReference>
<dbReference type="SUPFAM" id="SSF53474">
    <property type="entry name" value="alpha/beta-Hydrolases"/>
    <property type="match status" value="1"/>
</dbReference>
<dbReference type="InterPro" id="IPR002925">
    <property type="entry name" value="Dienelactn_hydro"/>
</dbReference>
<dbReference type="Pfam" id="PF01738">
    <property type="entry name" value="DLH"/>
    <property type="match status" value="1"/>
</dbReference>
<proteinExistence type="inferred from homology"/>
<dbReference type="RefSeq" id="WP_184727244.1">
    <property type="nucleotide sequence ID" value="NZ_JACHIW010000001.1"/>
</dbReference>
<dbReference type="AlphaFoldDB" id="A0A840QBK4"/>
<dbReference type="Gene3D" id="3.40.50.2020">
    <property type="match status" value="1"/>
</dbReference>
<evidence type="ECO:0000259" key="3">
    <source>
        <dbReference type="Pfam" id="PF01738"/>
    </source>
</evidence>
<gene>
    <name evidence="4" type="ORF">BJ970_003562</name>
</gene>
<evidence type="ECO:0000313" key="5">
    <source>
        <dbReference type="Proteomes" id="UP000584374"/>
    </source>
</evidence>
<dbReference type="InterPro" id="IPR029057">
    <property type="entry name" value="PRTase-like"/>
</dbReference>
<evidence type="ECO:0000256" key="1">
    <source>
        <dbReference type="ARBA" id="ARBA00008645"/>
    </source>
</evidence>
<feature type="domain" description="Dienelactone hydrolase" evidence="3">
    <location>
        <begin position="253"/>
        <end position="428"/>
    </location>
</feature>
<dbReference type="Gene3D" id="3.30.1310.20">
    <property type="entry name" value="PRTase-like"/>
    <property type="match status" value="1"/>
</dbReference>
<evidence type="ECO:0000259" key="2">
    <source>
        <dbReference type="Pfam" id="PF00156"/>
    </source>
</evidence>
<dbReference type="InterPro" id="IPR029058">
    <property type="entry name" value="AB_hydrolase_fold"/>
</dbReference>
<name>A0A840QBK4_9PSEU</name>
<dbReference type="EMBL" id="JACHIW010000001">
    <property type="protein sequence ID" value="MBB5156028.1"/>
    <property type="molecule type" value="Genomic_DNA"/>
</dbReference>
<keyword evidence="5" id="KW-1185">Reference proteome</keyword>
<dbReference type="Pfam" id="PF00156">
    <property type="entry name" value="Pribosyltran"/>
    <property type="match status" value="1"/>
</dbReference>
<dbReference type="PANTHER" id="PTHR22946">
    <property type="entry name" value="DIENELACTONE HYDROLASE DOMAIN-CONTAINING PROTEIN-RELATED"/>
    <property type="match status" value="1"/>
</dbReference>
<keyword evidence="4" id="KW-0808">Transferase</keyword>
<accession>A0A840QBK4</accession>
<reference evidence="4 5" key="1">
    <citation type="submission" date="2020-08" db="EMBL/GenBank/DDBJ databases">
        <title>Sequencing the genomes of 1000 actinobacteria strains.</title>
        <authorList>
            <person name="Klenk H.-P."/>
        </authorList>
    </citation>
    <scope>NUCLEOTIDE SEQUENCE [LARGE SCALE GENOMIC DNA]</scope>
    <source>
        <strain evidence="4 5">DSM 45584</strain>
    </source>
</reference>
<comment type="caution">
    <text evidence="4">The sequence shown here is derived from an EMBL/GenBank/DDBJ whole genome shotgun (WGS) entry which is preliminary data.</text>
</comment>
<dbReference type="Gene3D" id="3.40.50.1820">
    <property type="entry name" value="alpha/beta hydrolase"/>
    <property type="match status" value="1"/>
</dbReference>
<protein>
    <submittedName>
        <fullName evidence="4">Putative phosphoribosyl transferase</fullName>
    </submittedName>
</protein>
<feature type="domain" description="Phosphoribosyltransferase" evidence="2">
    <location>
        <begin position="13"/>
        <end position="182"/>
    </location>
</feature>
<sequence length="445" mass="48096">MPFGDRRDAGWRLAEQLQHLRDEDVVVLGLPRGGVPVAFEVARALDAPLDVIVVRKLGVPFHPELGMGAIGEGDVRIINDEVMWRTGVRPDELAEVEQRERVELDRRAQRLREGRARAELSGRTALIVDDGIATGSTAAVACRVARAQGAARVVLAVPVAPRSALERLRESVDELVCLETPVGFWAIGQWYADFSQTSDAEVVDLLDRAAQAHPTPTATQTTAGDPDAWLRDEEVEVEVGPVRLAGHLSVPERARGIVVFAHGSGSSRHSPRNRYVAGKLNRAGLGTLLFDLLAGAEEFDRRNVFDVELLASRLVEVTRWLRTQPEARRLGLGYFGASTGAAAALWAAAEAPDLVKAVVSRGGRPDLAAARLAEVQAPTLLIVGSRDDAVLGLNQQAHALMRCESQLAIVPGATHLFEEEGTLDEAAELARDWFTSHLAAVGRRA</sequence>
<organism evidence="4 5">
    <name type="scientific">Saccharopolyspora phatthalungensis</name>
    <dbReference type="NCBI Taxonomy" id="664693"/>
    <lineage>
        <taxon>Bacteria</taxon>
        <taxon>Bacillati</taxon>
        <taxon>Actinomycetota</taxon>
        <taxon>Actinomycetes</taxon>
        <taxon>Pseudonocardiales</taxon>
        <taxon>Pseudonocardiaceae</taxon>
        <taxon>Saccharopolyspora</taxon>
    </lineage>
</organism>
<dbReference type="InterPro" id="IPR050261">
    <property type="entry name" value="FrsA_esterase"/>
</dbReference>
<dbReference type="CDD" id="cd06223">
    <property type="entry name" value="PRTases_typeI"/>
    <property type="match status" value="1"/>
</dbReference>